<dbReference type="CDD" id="cd02440">
    <property type="entry name" value="AdoMet_MTases"/>
    <property type="match status" value="1"/>
</dbReference>
<gene>
    <name evidence="2" type="ORF">ACHAWO_000344</name>
</gene>
<dbReference type="InterPro" id="IPR029063">
    <property type="entry name" value="SAM-dependent_MTases_sf"/>
</dbReference>
<dbReference type="EMBL" id="JALLPJ020001373">
    <property type="protein sequence ID" value="KAL3767112.1"/>
    <property type="molecule type" value="Genomic_DNA"/>
</dbReference>
<name>A0ABD3MTY3_9STRA</name>
<evidence type="ECO:0000259" key="1">
    <source>
        <dbReference type="Pfam" id="PF08241"/>
    </source>
</evidence>
<feature type="domain" description="Methyltransferase type 11" evidence="1">
    <location>
        <begin position="220"/>
        <end position="297"/>
    </location>
</feature>
<dbReference type="Gene3D" id="3.40.50.150">
    <property type="entry name" value="Vaccinia Virus protein VP39"/>
    <property type="match status" value="1"/>
</dbReference>
<organism evidence="2 3">
    <name type="scientific">Cyclotella atomus</name>
    <dbReference type="NCBI Taxonomy" id="382360"/>
    <lineage>
        <taxon>Eukaryota</taxon>
        <taxon>Sar</taxon>
        <taxon>Stramenopiles</taxon>
        <taxon>Ochrophyta</taxon>
        <taxon>Bacillariophyta</taxon>
        <taxon>Coscinodiscophyceae</taxon>
        <taxon>Thalassiosirophycidae</taxon>
        <taxon>Stephanodiscales</taxon>
        <taxon>Stephanodiscaceae</taxon>
        <taxon>Cyclotella</taxon>
    </lineage>
</organism>
<reference evidence="2 3" key="1">
    <citation type="submission" date="2024-10" db="EMBL/GenBank/DDBJ databases">
        <title>Updated reference genomes for cyclostephanoid diatoms.</title>
        <authorList>
            <person name="Roberts W.R."/>
            <person name="Alverson A.J."/>
        </authorList>
    </citation>
    <scope>NUCLEOTIDE SEQUENCE [LARGE SCALE GENOMIC DNA]</scope>
    <source>
        <strain evidence="2 3">AJA010-31</strain>
    </source>
</reference>
<protein>
    <recommendedName>
        <fullName evidence="1">Methyltransferase type 11 domain-containing protein</fullName>
    </recommendedName>
</protein>
<feature type="non-terminal residue" evidence="2">
    <location>
        <position position="1"/>
    </location>
</feature>
<evidence type="ECO:0000313" key="2">
    <source>
        <dbReference type="EMBL" id="KAL3767112.1"/>
    </source>
</evidence>
<dbReference type="InterPro" id="IPR013216">
    <property type="entry name" value="Methyltransf_11"/>
</dbReference>
<proteinExistence type="predicted"/>
<evidence type="ECO:0000313" key="3">
    <source>
        <dbReference type="Proteomes" id="UP001530400"/>
    </source>
</evidence>
<keyword evidence="3" id="KW-1185">Reference proteome</keyword>
<dbReference type="AlphaFoldDB" id="A0ABD3MTY3"/>
<comment type="caution">
    <text evidence="2">The sequence shown here is derived from an EMBL/GenBank/DDBJ whole genome shotgun (WGS) entry which is preliminary data.</text>
</comment>
<dbReference type="SUPFAM" id="SSF53335">
    <property type="entry name" value="S-adenosyl-L-methionine-dependent methyltransferases"/>
    <property type="match status" value="1"/>
</dbReference>
<dbReference type="Pfam" id="PF08241">
    <property type="entry name" value="Methyltransf_11"/>
    <property type="match status" value="1"/>
</dbReference>
<accession>A0ABD3MTY3</accession>
<sequence>YFQFFGFEIKGHVGINIPLAQRFTSYPFLFSHARFQVLDCRLRQRSRRGSQTPGDPTLSLPAARFKMTKTATSHQMSINATTFITVSFIISLALVCFNISASLKTSSLRNTVSLPGFDTSSPQRLQELEAEVRNLKKLVRGSSHQIPRSDVHGFSIPEGRAVAMPSERITKEEESSIQRKFYGGRGDRPHLGGFTSFDPNGISPSLWKEMVEWIGVKSVVDIGCGRGISTSWFVLHGMEYVACVEGSHDAVTHSLLPGLKPQEGTEFELVEHDFSLGPWWPSRTVDVAWCVEFTEHVGRNFQLNYFTAFRKAAFIFMTHSQRGGWHHVEVHDSDWWIVRMESMGFVYSDYVTKKMRKIANQDFRRNDFLRAMENHKKKTFGVGQHLIKTLQVFINPLVASLPEHAHLLSEHGCFSKGNGGIECGKKGGGAEDLTPLPDSYKPVKLTDEIDKAWKDLIYDLPLPGQGLGDNEEENETVVAE</sequence>
<dbReference type="Proteomes" id="UP001530400">
    <property type="component" value="Unassembled WGS sequence"/>
</dbReference>